<keyword evidence="5 6" id="KW-0472">Membrane</keyword>
<evidence type="ECO:0000256" key="6">
    <source>
        <dbReference type="SAM" id="Phobius"/>
    </source>
</evidence>
<keyword evidence="9" id="KW-1185">Reference proteome</keyword>
<comment type="subcellular location">
    <subcellularLocation>
        <location evidence="1">Membrane</location>
        <topology evidence="1">Multi-pass membrane protein</topology>
    </subcellularLocation>
</comment>
<feature type="domain" description="EamA" evidence="7">
    <location>
        <begin position="10"/>
        <end position="140"/>
    </location>
</feature>
<feature type="transmembrane region" description="Helical" evidence="6">
    <location>
        <begin position="126"/>
        <end position="144"/>
    </location>
</feature>
<dbReference type="Gene3D" id="1.10.3730.20">
    <property type="match status" value="1"/>
</dbReference>
<dbReference type="PANTHER" id="PTHR22911:SF6">
    <property type="entry name" value="SOLUTE CARRIER FAMILY 35 MEMBER G1"/>
    <property type="match status" value="1"/>
</dbReference>
<accession>A0A2G4YUP5</accession>
<evidence type="ECO:0000313" key="9">
    <source>
        <dbReference type="Proteomes" id="UP000229730"/>
    </source>
</evidence>
<dbReference type="InterPro" id="IPR000620">
    <property type="entry name" value="EamA_dom"/>
</dbReference>
<evidence type="ECO:0000256" key="2">
    <source>
        <dbReference type="ARBA" id="ARBA00009853"/>
    </source>
</evidence>
<evidence type="ECO:0000313" key="8">
    <source>
        <dbReference type="EMBL" id="PHZ86035.1"/>
    </source>
</evidence>
<dbReference type="InParanoid" id="A0A2G4YUP5"/>
<dbReference type="Pfam" id="PF00892">
    <property type="entry name" value="EamA"/>
    <property type="match status" value="2"/>
</dbReference>
<protein>
    <recommendedName>
        <fullName evidence="7">EamA domain-containing protein</fullName>
    </recommendedName>
</protein>
<feature type="transmembrane region" description="Helical" evidence="6">
    <location>
        <begin position="208"/>
        <end position="229"/>
    </location>
</feature>
<dbReference type="SUPFAM" id="SSF103481">
    <property type="entry name" value="Multidrug resistance efflux transporter EmrE"/>
    <property type="match status" value="2"/>
</dbReference>
<feature type="transmembrane region" description="Helical" evidence="6">
    <location>
        <begin position="7"/>
        <end position="26"/>
    </location>
</feature>
<feature type="transmembrane region" description="Helical" evidence="6">
    <location>
        <begin position="99"/>
        <end position="117"/>
    </location>
</feature>
<feature type="transmembrane region" description="Helical" evidence="6">
    <location>
        <begin position="38"/>
        <end position="57"/>
    </location>
</feature>
<dbReference type="OrthoDB" id="9812899at2"/>
<organism evidence="8 9">
    <name type="scientific">Paremcibacter congregatus</name>
    <dbReference type="NCBI Taxonomy" id="2043170"/>
    <lineage>
        <taxon>Bacteria</taxon>
        <taxon>Pseudomonadati</taxon>
        <taxon>Pseudomonadota</taxon>
        <taxon>Alphaproteobacteria</taxon>
        <taxon>Emcibacterales</taxon>
        <taxon>Emcibacteraceae</taxon>
        <taxon>Paremcibacter</taxon>
    </lineage>
</organism>
<keyword evidence="4 6" id="KW-1133">Transmembrane helix</keyword>
<feature type="transmembrane region" description="Helical" evidence="6">
    <location>
        <begin position="69"/>
        <end position="93"/>
    </location>
</feature>
<feature type="transmembrane region" description="Helical" evidence="6">
    <location>
        <begin position="150"/>
        <end position="171"/>
    </location>
</feature>
<comment type="similarity">
    <text evidence="2">Belongs to the drug/metabolite transporter (DMT) superfamily. 10 TMS drug/metabolite exporter (DME) (TC 2.A.7.3) family.</text>
</comment>
<reference evidence="8 9" key="1">
    <citation type="submission" date="2017-10" db="EMBL/GenBank/DDBJ databases">
        <title>Frigbacter circumglobatus gen. nov. sp. nov., isolated from sediment cultured in situ.</title>
        <authorList>
            <person name="Zhao Z."/>
        </authorList>
    </citation>
    <scope>NUCLEOTIDE SEQUENCE [LARGE SCALE GENOMIC DNA]</scope>
    <source>
        <strain evidence="8 9">ZYL</strain>
    </source>
</reference>
<dbReference type="PANTHER" id="PTHR22911">
    <property type="entry name" value="ACYL-MALONYL CONDENSING ENZYME-RELATED"/>
    <property type="match status" value="1"/>
</dbReference>
<dbReference type="GO" id="GO:0016020">
    <property type="term" value="C:membrane"/>
    <property type="evidence" value="ECO:0007669"/>
    <property type="project" value="UniProtKB-SubCell"/>
</dbReference>
<feature type="transmembrane region" description="Helical" evidence="6">
    <location>
        <begin position="236"/>
        <end position="256"/>
    </location>
</feature>
<gene>
    <name evidence="8" type="ORF">CRD36_05020</name>
</gene>
<dbReference type="FunCoup" id="A0A2G4YUP5">
    <property type="interactions" value="110"/>
</dbReference>
<dbReference type="RefSeq" id="WP_099471619.1">
    <property type="nucleotide sequence ID" value="NZ_CP041025.1"/>
</dbReference>
<keyword evidence="3 6" id="KW-0812">Transmembrane</keyword>
<dbReference type="AlphaFoldDB" id="A0A2G4YUP5"/>
<comment type="caution">
    <text evidence="8">The sequence shown here is derived from an EMBL/GenBank/DDBJ whole genome shotgun (WGS) entry which is preliminary data.</text>
</comment>
<evidence type="ECO:0000256" key="3">
    <source>
        <dbReference type="ARBA" id="ARBA00022692"/>
    </source>
</evidence>
<evidence type="ECO:0000259" key="7">
    <source>
        <dbReference type="Pfam" id="PF00892"/>
    </source>
</evidence>
<proteinExistence type="inferred from homology"/>
<dbReference type="InterPro" id="IPR037185">
    <property type="entry name" value="EmrE-like"/>
</dbReference>
<name>A0A2G4YUP5_9PROT</name>
<evidence type="ECO:0000256" key="5">
    <source>
        <dbReference type="ARBA" id="ARBA00023136"/>
    </source>
</evidence>
<evidence type="ECO:0000256" key="1">
    <source>
        <dbReference type="ARBA" id="ARBA00004141"/>
    </source>
</evidence>
<dbReference type="Proteomes" id="UP000229730">
    <property type="component" value="Unassembled WGS sequence"/>
</dbReference>
<feature type="transmembrane region" description="Helical" evidence="6">
    <location>
        <begin position="178"/>
        <end position="202"/>
    </location>
</feature>
<evidence type="ECO:0000256" key="4">
    <source>
        <dbReference type="ARBA" id="ARBA00022989"/>
    </source>
</evidence>
<sequence>MTHSPTVPVAAIYMLVYALSYAALWACVRHLSGDIHPVVLVFFRTFFGMAAILPILFKVKLPPLSSGLYPLFTLRAVLNITSVMGAFYAVSMIPLADAVAFSYAAPIFATLLAVFILKEKIGRHRIFAILCAFVGVLILIRPGFQTLNSGVLAALGSAGCFAATVICVKLLTRKENPAIVSLMSFIIAVPLSLAAALFYWQWPVGEQWFYVIGMGILSATAHICLARALARADLSAVMPIDFSRIIFAALMGISLFGDPLDGLTFLGGGLILASAIYATHRERKQLAQETAPRSPS</sequence>
<dbReference type="EMBL" id="PDEM01000009">
    <property type="protein sequence ID" value="PHZ86035.1"/>
    <property type="molecule type" value="Genomic_DNA"/>
</dbReference>
<feature type="transmembrane region" description="Helical" evidence="6">
    <location>
        <begin position="262"/>
        <end position="279"/>
    </location>
</feature>
<feature type="domain" description="EamA" evidence="7">
    <location>
        <begin position="149"/>
        <end position="276"/>
    </location>
</feature>